<evidence type="ECO:0000313" key="2">
    <source>
        <dbReference type="Proteomes" id="UP000256794"/>
    </source>
</evidence>
<proteinExistence type="predicted"/>
<accession>A0AAQ0KLF7</accession>
<dbReference type="AlphaFoldDB" id="A0AAQ0KLF7"/>
<sequence length="95" mass="10168">MANTTTENPFTENSLKGFTFWFGSNAGNQHGTVARGAIALDGDLVAIYKHNLKTDLVTVTTIDGKTKTTQAGGLRVEQVAEMLLRELTAEAKKAA</sequence>
<name>A0AAQ0KLF7_PARVE</name>
<dbReference type="Proteomes" id="UP000256794">
    <property type="component" value="Unassembled WGS sequence"/>
</dbReference>
<comment type="caution">
    <text evidence="1">The sequence shown here is derived from an EMBL/GenBank/DDBJ whole genome shotgun (WGS) entry which is preliminary data.</text>
</comment>
<gene>
    <name evidence="1" type="ORF">ATH84_10143</name>
</gene>
<dbReference type="EMBL" id="QUMX01000014">
    <property type="protein sequence ID" value="REG46610.1"/>
    <property type="molecule type" value="Genomic_DNA"/>
</dbReference>
<keyword evidence="2" id="KW-1185">Reference proteome</keyword>
<reference evidence="1 2" key="1">
    <citation type="submission" date="2018-08" db="EMBL/GenBank/DDBJ databases">
        <title>Genomic Encyclopedia of Archaeal and Bacterial Type Strains, Phase II (KMG-II): from individual species to whole genera.</title>
        <authorList>
            <person name="Goeker M."/>
        </authorList>
    </citation>
    <scope>NUCLEOTIDE SEQUENCE [LARGE SCALE GENOMIC DNA]</scope>
    <source>
        <strain evidence="1 2">DSM 582</strain>
    </source>
</reference>
<organism evidence="1 2">
    <name type="scientific">Paracoccus versutus</name>
    <name type="common">Thiobacillus versutus</name>
    <dbReference type="NCBI Taxonomy" id="34007"/>
    <lineage>
        <taxon>Bacteria</taxon>
        <taxon>Pseudomonadati</taxon>
        <taxon>Pseudomonadota</taxon>
        <taxon>Alphaproteobacteria</taxon>
        <taxon>Rhodobacterales</taxon>
        <taxon>Paracoccaceae</taxon>
        <taxon>Paracoccus</taxon>
    </lineage>
</organism>
<protein>
    <submittedName>
        <fullName evidence="1">Uncharacterized protein</fullName>
    </submittedName>
</protein>
<dbReference type="RefSeq" id="WP_036760846.1">
    <property type="nucleotide sequence ID" value="NZ_CP035287.1"/>
</dbReference>
<evidence type="ECO:0000313" key="1">
    <source>
        <dbReference type="EMBL" id="REG46610.1"/>
    </source>
</evidence>